<dbReference type="EMBL" id="FOTS01000008">
    <property type="protein sequence ID" value="SFL53894.1"/>
    <property type="molecule type" value="Genomic_DNA"/>
</dbReference>
<dbReference type="PANTHER" id="PTHR24567">
    <property type="entry name" value="CRP FAMILY TRANSCRIPTIONAL REGULATORY PROTEIN"/>
    <property type="match status" value="1"/>
</dbReference>
<keyword evidence="2" id="KW-0238">DNA-binding</keyword>
<dbReference type="SMART" id="SM00419">
    <property type="entry name" value="HTH_CRP"/>
    <property type="match status" value="1"/>
</dbReference>
<evidence type="ECO:0000256" key="3">
    <source>
        <dbReference type="ARBA" id="ARBA00023163"/>
    </source>
</evidence>
<dbReference type="CDD" id="cd00038">
    <property type="entry name" value="CAP_ED"/>
    <property type="match status" value="1"/>
</dbReference>
<evidence type="ECO:0000259" key="4">
    <source>
        <dbReference type="PROSITE" id="PS50042"/>
    </source>
</evidence>
<evidence type="ECO:0000313" key="7">
    <source>
        <dbReference type="Proteomes" id="UP000199520"/>
    </source>
</evidence>
<dbReference type="Pfam" id="PF13545">
    <property type="entry name" value="HTH_Crp_2"/>
    <property type="match status" value="1"/>
</dbReference>
<accession>A0A1I4IHX4</accession>
<keyword evidence="7" id="KW-1185">Reference proteome</keyword>
<protein>
    <submittedName>
        <fullName evidence="6">CRP/FNR family transcriptional regulator, anaerobic regulatory protein</fullName>
    </submittedName>
</protein>
<evidence type="ECO:0000313" key="6">
    <source>
        <dbReference type="EMBL" id="SFL53894.1"/>
    </source>
</evidence>
<dbReference type="Proteomes" id="UP000199520">
    <property type="component" value="Unassembled WGS sequence"/>
</dbReference>
<dbReference type="InterPro" id="IPR036390">
    <property type="entry name" value="WH_DNA-bd_sf"/>
</dbReference>
<feature type="domain" description="HTH crp-type" evidence="5">
    <location>
        <begin position="154"/>
        <end position="228"/>
    </location>
</feature>
<dbReference type="GO" id="GO:0003700">
    <property type="term" value="F:DNA-binding transcription factor activity"/>
    <property type="evidence" value="ECO:0007669"/>
    <property type="project" value="TreeGrafter"/>
</dbReference>
<dbReference type="AlphaFoldDB" id="A0A1I4IHX4"/>
<dbReference type="PROSITE" id="PS50042">
    <property type="entry name" value="CNMP_BINDING_3"/>
    <property type="match status" value="1"/>
</dbReference>
<keyword evidence="3" id="KW-0804">Transcription</keyword>
<dbReference type="SMART" id="SM00100">
    <property type="entry name" value="cNMP"/>
    <property type="match status" value="1"/>
</dbReference>
<dbReference type="InterPro" id="IPR036388">
    <property type="entry name" value="WH-like_DNA-bd_sf"/>
</dbReference>
<dbReference type="SUPFAM" id="SSF51206">
    <property type="entry name" value="cAMP-binding domain-like"/>
    <property type="match status" value="1"/>
</dbReference>
<dbReference type="RefSeq" id="WP_090933876.1">
    <property type="nucleotide sequence ID" value="NZ_FOTS01000008.1"/>
</dbReference>
<dbReference type="InterPro" id="IPR000595">
    <property type="entry name" value="cNMP-bd_dom"/>
</dbReference>
<dbReference type="GO" id="GO:0005829">
    <property type="term" value="C:cytosol"/>
    <property type="evidence" value="ECO:0007669"/>
    <property type="project" value="TreeGrafter"/>
</dbReference>
<dbReference type="PRINTS" id="PR00034">
    <property type="entry name" value="HTHCRP"/>
</dbReference>
<gene>
    <name evidence="6" type="ORF">SAMN04490355_100860</name>
</gene>
<keyword evidence="1" id="KW-0805">Transcription regulation</keyword>
<dbReference type="InterPro" id="IPR014710">
    <property type="entry name" value="RmlC-like_jellyroll"/>
</dbReference>
<reference evidence="7" key="1">
    <citation type="submission" date="2016-10" db="EMBL/GenBank/DDBJ databases">
        <authorList>
            <person name="Varghese N."/>
            <person name="Submissions S."/>
        </authorList>
    </citation>
    <scope>NUCLEOTIDE SEQUENCE [LARGE SCALE GENOMIC DNA]</scope>
    <source>
        <strain evidence="7">DSM 13327</strain>
    </source>
</reference>
<dbReference type="InterPro" id="IPR050397">
    <property type="entry name" value="Env_Response_Regulators"/>
</dbReference>
<evidence type="ECO:0000256" key="1">
    <source>
        <dbReference type="ARBA" id="ARBA00023015"/>
    </source>
</evidence>
<dbReference type="PROSITE" id="PS51063">
    <property type="entry name" value="HTH_CRP_2"/>
    <property type="match status" value="1"/>
</dbReference>
<sequence length="236" mass="27348">MDDTCTNSREHICASIVPIFKMLHLPELQKINTLIKKKNYEKGKILFAKGDVANHLYIVRFGMVKVYEMSEDGRQQIVRLLEPGDFFGELALFMDEQHYFLNAETLDNTGICLLSRDDLRMMMHQNPEISTRIMQALTERLAYAERFISNLTLQTIEQRLITWLLIMGEKEGVVTPDGIRLTINLPRHELANLFGTTRETLSRKLSKLQAERLITIISPKQLLLLDKLKHYSTLEN</sequence>
<proteinExistence type="predicted"/>
<dbReference type="Gene3D" id="2.60.120.10">
    <property type="entry name" value="Jelly Rolls"/>
    <property type="match status" value="1"/>
</dbReference>
<dbReference type="OrthoDB" id="3176638at2"/>
<dbReference type="InterPro" id="IPR018490">
    <property type="entry name" value="cNMP-bd_dom_sf"/>
</dbReference>
<organism evidence="6 7">
    <name type="scientific">Pelosinus propionicus DSM 13327</name>
    <dbReference type="NCBI Taxonomy" id="1123291"/>
    <lineage>
        <taxon>Bacteria</taxon>
        <taxon>Bacillati</taxon>
        <taxon>Bacillota</taxon>
        <taxon>Negativicutes</taxon>
        <taxon>Selenomonadales</taxon>
        <taxon>Sporomusaceae</taxon>
        <taxon>Pelosinus</taxon>
    </lineage>
</organism>
<dbReference type="SUPFAM" id="SSF46785">
    <property type="entry name" value="Winged helix' DNA-binding domain"/>
    <property type="match status" value="1"/>
</dbReference>
<evidence type="ECO:0000259" key="5">
    <source>
        <dbReference type="PROSITE" id="PS51063"/>
    </source>
</evidence>
<dbReference type="Gene3D" id="1.10.10.10">
    <property type="entry name" value="Winged helix-like DNA-binding domain superfamily/Winged helix DNA-binding domain"/>
    <property type="match status" value="1"/>
</dbReference>
<dbReference type="PANTHER" id="PTHR24567:SF26">
    <property type="entry name" value="REGULATORY PROTEIN YEIL"/>
    <property type="match status" value="1"/>
</dbReference>
<evidence type="ECO:0000256" key="2">
    <source>
        <dbReference type="ARBA" id="ARBA00023125"/>
    </source>
</evidence>
<name>A0A1I4IHX4_9FIRM</name>
<dbReference type="STRING" id="1123291.SAMN04490355_100860"/>
<dbReference type="InterPro" id="IPR012318">
    <property type="entry name" value="HTH_CRP"/>
</dbReference>
<dbReference type="GO" id="GO:0003677">
    <property type="term" value="F:DNA binding"/>
    <property type="evidence" value="ECO:0007669"/>
    <property type="project" value="UniProtKB-KW"/>
</dbReference>
<dbReference type="Pfam" id="PF00027">
    <property type="entry name" value="cNMP_binding"/>
    <property type="match status" value="1"/>
</dbReference>
<feature type="domain" description="Cyclic nucleotide-binding" evidence="4">
    <location>
        <begin position="19"/>
        <end position="140"/>
    </location>
</feature>